<dbReference type="STRING" id="10228.B3RV24"/>
<dbReference type="GO" id="GO:0007214">
    <property type="term" value="P:gamma-aminobutyric acid signaling pathway"/>
    <property type="evidence" value="ECO:0000318"/>
    <property type="project" value="GO_Central"/>
</dbReference>
<dbReference type="PRINTS" id="PR01177">
    <property type="entry name" value="GABAB1RECPTR"/>
</dbReference>
<dbReference type="PROSITE" id="PS50259">
    <property type="entry name" value="G_PROTEIN_RECEP_F3_4"/>
    <property type="match status" value="1"/>
</dbReference>
<comment type="similarity">
    <text evidence="1">Belongs to the G-protein coupled receptor 3 family. GABA-B receptor subfamily.</text>
</comment>
<keyword evidence="5" id="KW-0732">Signal</keyword>
<evidence type="ECO:0000256" key="1">
    <source>
        <dbReference type="ARBA" id="ARBA00008991"/>
    </source>
</evidence>
<evidence type="ECO:0000256" key="11">
    <source>
        <dbReference type="ARBA" id="ARBA00023157"/>
    </source>
</evidence>
<keyword evidence="10 17" id="KW-0472">Membrane</keyword>
<dbReference type="InParanoid" id="B3RV24"/>
<keyword evidence="6 17" id="KW-1133">Transmembrane helix</keyword>
<dbReference type="CDD" id="cd06366">
    <property type="entry name" value="PBP1_GABAb_receptor"/>
    <property type="match status" value="1"/>
</dbReference>
<accession>B3RV24</accession>
<dbReference type="GO" id="GO:0045211">
    <property type="term" value="C:postsynaptic membrane"/>
    <property type="evidence" value="ECO:0007669"/>
    <property type="project" value="UniProtKB-SubCell"/>
</dbReference>
<evidence type="ECO:0000259" key="18">
    <source>
        <dbReference type="PROSITE" id="PS50259"/>
    </source>
</evidence>
<evidence type="ECO:0000256" key="17">
    <source>
        <dbReference type="SAM" id="Phobius"/>
    </source>
</evidence>
<dbReference type="Gene3D" id="3.40.50.2300">
    <property type="match status" value="2"/>
</dbReference>
<gene>
    <name evidence="19" type="ORF">TRIADDRAFT_55500</name>
</gene>
<dbReference type="GO" id="GO:0038039">
    <property type="term" value="C:G protein-coupled receptor heterodimeric complex"/>
    <property type="evidence" value="ECO:0000318"/>
    <property type="project" value="GO_Central"/>
</dbReference>
<keyword evidence="12" id="KW-0675">Receptor</keyword>
<evidence type="ECO:0000256" key="12">
    <source>
        <dbReference type="ARBA" id="ARBA00023170"/>
    </source>
</evidence>
<keyword evidence="15" id="KW-0628">Postsynaptic cell membrane</keyword>
<dbReference type="CDD" id="cd15047">
    <property type="entry name" value="7tmC_GABA-B-like"/>
    <property type="match status" value="1"/>
</dbReference>
<dbReference type="GO" id="GO:0004965">
    <property type="term" value="F:G protein-coupled GABA receptor activity"/>
    <property type="evidence" value="ECO:0000318"/>
    <property type="project" value="GO_Central"/>
</dbReference>
<evidence type="ECO:0000256" key="2">
    <source>
        <dbReference type="ARBA" id="ARBA00022475"/>
    </source>
</evidence>
<dbReference type="Pfam" id="PF00003">
    <property type="entry name" value="7tm_3"/>
    <property type="match status" value="1"/>
</dbReference>
<feature type="transmembrane region" description="Helical" evidence="17">
    <location>
        <begin position="546"/>
        <end position="569"/>
    </location>
</feature>
<dbReference type="Pfam" id="PF01094">
    <property type="entry name" value="ANF_receptor"/>
    <property type="match status" value="1"/>
</dbReference>
<evidence type="ECO:0000256" key="10">
    <source>
        <dbReference type="ARBA" id="ARBA00023136"/>
    </source>
</evidence>
<feature type="transmembrane region" description="Helical" evidence="17">
    <location>
        <begin position="510"/>
        <end position="534"/>
    </location>
</feature>
<dbReference type="FunFam" id="3.40.50.2300:FF:000072">
    <property type="entry name" value="Gamma-aminobutyric acid type B receptor subunit 2"/>
    <property type="match status" value="2"/>
</dbReference>
<dbReference type="PhylomeDB" id="B3RV24"/>
<name>B3RV24_TRIAD</name>
<feature type="transmembrane region" description="Helical" evidence="17">
    <location>
        <begin position="472"/>
        <end position="498"/>
    </location>
</feature>
<keyword evidence="8" id="KW-0297">G-protein coupled receptor</keyword>
<feature type="transmembrane region" description="Helical" evidence="17">
    <location>
        <begin position="441"/>
        <end position="465"/>
    </location>
</feature>
<dbReference type="Proteomes" id="UP000009022">
    <property type="component" value="Unassembled WGS sequence"/>
</dbReference>
<keyword evidence="2" id="KW-1003">Cell membrane</keyword>
<dbReference type="InterPro" id="IPR002455">
    <property type="entry name" value="GPCR3_GABA-B"/>
</dbReference>
<dbReference type="CTD" id="6752670"/>
<dbReference type="InterPro" id="IPR028082">
    <property type="entry name" value="Peripla_BP_I"/>
</dbReference>
<dbReference type="PANTHER" id="PTHR10519:SF20">
    <property type="entry name" value="G-PROTEIN COUPLED RECEPTOR 156-RELATED"/>
    <property type="match status" value="1"/>
</dbReference>
<evidence type="ECO:0000313" key="19">
    <source>
        <dbReference type="EMBL" id="EDV25424.1"/>
    </source>
</evidence>
<feature type="transmembrane region" description="Helical" evidence="17">
    <location>
        <begin position="611"/>
        <end position="632"/>
    </location>
</feature>
<evidence type="ECO:0000256" key="8">
    <source>
        <dbReference type="ARBA" id="ARBA00023040"/>
    </source>
</evidence>
<dbReference type="AlphaFoldDB" id="B3RV24"/>
<evidence type="ECO:0000256" key="16">
    <source>
        <dbReference type="ARBA" id="ARBA00034104"/>
    </source>
</evidence>
<evidence type="ECO:0000256" key="4">
    <source>
        <dbReference type="ARBA" id="ARBA00022692"/>
    </source>
</evidence>
<organism evidence="19 20">
    <name type="scientific">Trichoplax adhaerens</name>
    <name type="common">Trichoplax reptans</name>
    <dbReference type="NCBI Taxonomy" id="10228"/>
    <lineage>
        <taxon>Eukaryota</taxon>
        <taxon>Metazoa</taxon>
        <taxon>Placozoa</taxon>
        <taxon>Uniplacotomia</taxon>
        <taxon>Trichoplacea</taxon>
        <taxon>Trichoplacidae</taxon>
        <taxon>Trichoplax</taxon>
    </lineage>
</organism>
<dbReference type="KEGG" id="tad:TRIADDRAFT_55500"/>
<evidence type="ECO:0000256" key="14">
    <source>
        <dbReference type="ARBA" id="ARBA00023224"/>
    </source>
</evidence>
<evidence type="ECO:0000256" key="5">
    <source>
        <dbReference type="ARBA" id="ARBA00022729"/>
    </source>
</evidence>
<evidence type="ECO:0000256" key="7">
    <source>
        <dbReference type="ARBA" id="ARBA00023018"/>
    </source>
</evidence>
<feature type="domain" description="G-protein coupled receptors family 3 profile" evidence="18">
    <location>
        <begin position="505"/>
        <end position="699"/>
    </location>
</feature>
<evidence type="ECO:0000256" key="9">
    <source>
        <dbReference type="ARBA" id="ARBA00023054"/>
    </source>
</evidence>
<keyword evidence="14" id="KW-0807">Transducer</keyword>
<protein>
    <recommendedName>
        <fullName evidence="18">G-protein coupled receptors family 3 profile domain-containing protein</fullName>
    </recommendedName>
</protein>
<dbReference type="InterPro" id="IPR001828">
    <property type="entry name" value="ANF_lig-bd_rcpt"/>
</dbReference>
<feature type="transmembrane region" description="Helical" evidence="17">
    <location>
        <begin position="676"/>
        <end position="698"/>
    </location>
</feature>
<dbReference type="GeneID" id="6752670"/>
<evidence type="ECO:0000256" key="3">
    <source>
        <dbReference type="ARBA" id="ARBA00022553"/>
    </source>
</evidence>
<keyword evidence="7" id="KW-0770">Synapse</keyword>
<keyword evidence="20" id="KW-1185">Reference proteome</keyword>
<dbReference type="InterPro" id="IPR017978">
    <property type="entry name" value="GPCR_3_C"/>
</dbReference>
<dbReference type="RefSeq" id="XP_002111457.1">
    <property type="nucleotide sequence ID" value="XM_002111421.1"/>
</dbReference>
<dbReference type="PRINTS" id="PR01176">
    <property type="entry name" value="GABABRECEPTR"/>
</dbReference>
<dbReference type="SUPFAM" id="SSF53822">
    <property type="entry name" value="Periplasmic binding protein-like I"/>
    <property type="match status" value="1"/>
</dbReference>
<proteinExistence type="inferred from homology"/>
<keyword evidence="13" id="KW-0325">Glycoprotein</keyword>
<dbReference type="PANTHER" id="PTHR10519">
    <property type="entry name" value="GABA-B RECEPTOR"/>
    <property type="match status" value="1"/>
</dbReference>
<keyword evidence="4 17" id="KW-0812">Transmembrane</keyword>
<dbReference type="EMBL" id="DS985244">
    <property type="protein sequence ID" value="EDV25424.1"/>
    <property type="molecule type" value="Genomic_DNA"/>
</dbReference>
<feature type="transmembrane region" description="Helical" evidence="17">
    <location>
        <begin position="652"/>
        <end position="670"/>
    </location>
</feature>
<dbReference type="OrthoDB" id="17569at2759"/>
<evidence type="ECO:0000256" key="6">
    <source>
        <dbReference type="ARBA" id="ARBA00022989"/>
    </source>
</evidence>
<comment type="subcellular location">
    <subcellularLocation>
        <location evidence="16">Postsynaptic cell membrane</location>
        <topology evidence="16">Multi-pass membrane protein</topology>
    </subcellularLocation>
</comment>
<keyword evidence="9" id="KW-0175">Coiled coil</keyword>
<dbReference type="eggNOG" id="KOG1055">
    <property type="taxonomic scope" value="Eukaryota"/>
</dbReference>
<evidence type="ECO:0000256" key="15">
    <source>
        <dbReference type="ARBA" id="ARBA00023257"/>
    </source>
</evidence>
<evidence type="ECO:0000313" key="20">
    <source>
        <dbReference type="Proteomes" id="UP000009022"/>
    </source>
</evidence>
<sequence>MTGPRSFCYGQKKCLYLAGLFSVESPDWSAGGLLPAVHMAMDDINLRDDILPNHNLCLIWAETKGQTALGVRNFIRLLDEPPTKIALLGSSYSTVTAVIAELSPFYNMLQISFSSESSFLANRKSFPLLFRTAYSYSKYGEAYVALLNHFNWTRVAVIGRNSYTNYQDIYRVSSAIRKSGIEVKAIELFLAETPVFERLKRIKDLDVRIIIVISLEKDMLGLACAAYKLEMYGKKYVWIIPHWYEKKFWDKISQTSKCLPEHIYAVINHALSISVLYMNYEYIETITGMTPKEQERRYLNRPLIANKTYSPNGYWPFAYDAVWSIALALNNSRNQLESLNKTFEDFNYQQSEMRKIFYQNMESVQFLGISNNVSFDYNGDVDANIFDVRQYQGDDKVKIGTIRRRNIILVAEMETSIKWIDQKPPPSADIIVDRIQPLQTIILYIMIFLCSLGYAITFLSLSFIVKHYRTRTIALIATDCAILFGSIILYTSVILMGLNDEQTRSVTCMLLPWLNCYGFALVAGSILIKSLIVYRNVTSRWFTKEIGNLHVLAGLLSLLLLESAFLISWTSIDPLKSVRVSITSNLEDDEIIPYVKYRPVVLLCKCQFGTYWLIGTIGLNGIVLLFSAFIAYEARDVRLNNEIDVRNISTCIYNTILLGLIVIPLSFVIDRKNNELYMVIGGYVIFCTTLCQLILFLLKGRKSDDKIRPSVVKRNTSETT</sequence>
<keyword evidence="3" id="KW-0597">Phosphoprotein</keyword>
<evidence type="ECO:0000256" key="13">
    <source>
        <dbReference type="ARBA" id="ARBA00023180"/>
    </source>
</evidence>
<dbReference type="HOGENOM" id="CLU_005240_3_0_1"/>
<keyword evidence="11" id="KW-1015">Disulfide bond</keyword>
<reference evidence="19 20" key="1">
    <citation type="journal article" date="2008" name="Nature">
        <title>The Trichoplax genome and the nature of placozoans.</title>
        <authorList>
            <person name="Srivastava M."/>
            <person name="Begovic E."/>
            <person name="Chapman J."/>
            <person name="Putnam N.H."/>
            <person name="Hellsten U."/>
            <person name="Kawashima T."/>
            <person name="Kuo A."/>
            <person name="Mitros T."/>
            <person name="Salamov A."/>
            <person name="Carpenter M.L."/>
            <person name="Signorovitch A.Y."/>
            <person name="Moreno M.A."/>
            <person name="Kamm K."/>
            <person name="Grimwood J."/>
            <person name="Schmutz J."/>
            <person name="Shapiro H."/>
            <person name="Grigoriev I.V."/>
            <person name="Buss L.W."/>
            <person name="Schierwater B."/>
            <person name="Dellaporta S.L."/>
            <person name="Rokhsar D.S."/>
        </authorList>
    </citation>
    <scope>NUCLEOTIDE SEQUENCE [LARGE SCALE GENOMIC DNA]</scope>
    <source>
        <strain evidence="19 20">Grell-BS-1999</strain>
    </source>
</reference>